<evidence type="ECO:0000313" key="1">
    <source>
        <dbReference type="EMBL" id="KFA91592.1"/>
    </source>
</evidence>
<reference evidence="1 2" key="1">
    <citation type="submission" date="2014-07" db="EMBL/GenBank/DDBJ databases">
        <title>Draft Genome Sequence of Gephyronic Acid Producer, Cystobacter violaceus Strain Cb vi76.</title>
        <authorList>
            <person name="Stevens D.C."/>
            <person name="Young J."/>
            <person name="Carmichael R."/>
            <person name="Tan J."/>
            <person name="Taylor R.E."/>
        </authorList>
    </citation>
    <scope>NUCLEOTIDE SEQUENCE [LARGE SCALE GENOMIC DNA]</scope>
    <source>
        <strain evidence="1 2">Cb vi76</strain>
    </source>
</reference>
<dbReference type="Proteomes" id="UP000028547">
    <property type="component" value="Unassembled WGS sequence"/>
</dbReference>
<dbReference type="EMBL" id="JPMI01000138">
    <property type="protein sequence ID" value="KFA91592.1"/>
    <property type="molecule type" value="Genomic_DNA"/>
</dbReference>
<dbReference type="InterPro" id="IPR044922">
    <property type="entry name" value="DUF2063_N_sf"/>
</dbReference>
<gene>
    <name evidence="1" type="ORF">Q664_21065</name>
</gene>
<dbReference type="RefSeq" id="WP_043398115.1">
    <property type="nucleotide sequence ID" value="NZ_JPMI01000138.1"/>
</dbReference>
<comment type="caution">
    <text evidence="1">The sequence shown here is derived from an EMBL/GenBank/DDBJ whole genome shotgun (WGS) entry which is preliminary data.</text>
</comment>
<protein>
    <submittedName>
        <fullName evidence="1">Uncharacterized protein</fullName>
    </submittedName>
</protein>
<proteinExistence type="predicted"/>
<name>A0A084ST07_9BACT</name>
<accession>A0A084ST07</accession>
<organism evidence="1 2">
    <name type="scientific">Archangium violaceum Cb vi76</name>
    <dbReference type="NCBI Taxonomy" id="1406225"/>
    <lineage>
        <taxon>Bacteria</taxon>
        <taxon>Pseudomonadati</taxon>
        <taxon>Myxococcota</taxon>
        <taxon>Myxococcia</taxon>
        <taxon>Myxococcales</taxon>
        <taxon>Cystobacterineae</taxon>
        <taxon>Archangiaceae</taxon>
        <taxon>Archangium</taxon>
    </lineage>
</organism>
<dbReference type="AlphaFoldDB" id="A0A084ST07"/>
<evidence type="ECO:0000313" key="2">
    <source>
        <dbReference type="Proteomes" id="UP000028547"/>
    </source>
</evidence>
<dbReference type="Gene3D" id="1.10.150.690">
    <property type="entry name" value="DUF2063"/>
    <property type="match status" value="1"/>
</dbReference>
<sequence>MSLAGFQRALSALVMSPALRAEMAALPEQELPARFVGLELTERERRRLHALARDAGMKVTTLLHRANRLSMLTNTLPRTSEAMAHPKLQPLVQRYWREHPPTSVMYVREARRFAGFLLGLLRSGELVHPPLAELLEAELALLELGKSGLAMPAAPEVPPEGAALEQARPRLGPWCHVLPFRMEPRMLLRSGGAITLPENLPDEERYLLLTSVSPGQVVPSGLEVMRGRVLRASTGEHSVAWLRAELGCPSSLFLELAREGLLLLGPAQ</sequence>